<feature type="binding site" evidence="6 7">
    <location>
        <begin position="124"/>
        <end position="125"/>
    </location>
    <ligand>
        <name>FMN</name>
        <dbReference type="ChEBI" id="CHEBI:58210"/>
    </ligand>
</feature>
<dbReference type="RefSeq" id="WP_115416481.1">
    <property type="nucleotide sequence ID" value="NZ_CP031357.1"/>
</dbReference>
<keyword evidence="2 6" id="KW-0285">Flavoprotein</keyword>
<organism evidence="10 11">
    <name type="scientific">Erythrobacter aureus</name>
    <dbReference type="NCBI Taxonomy" id="2182384"/>
    <lineage>
        <taxon>Bacteria</taxon>
        <taxon>Pseudomonadati</taxon>
        <taxon>Pseudomonadota</taxon>
        <taxon>Alphaproteobacteria</taxon>
        <taxon>Sphingomonadales</taxon>
        <taxon>Erythrobacteraceae</taxon>
        <taxon>Erythrobacter/Porphyrobacter group</taxon>
        <taxon>Erythrobacter</taxon>
    </lineage>
</organism>
<evidence type="ECO:0000256" key="7">
    <source>
        <dbReference type="PIRSR" id="PIRSR000190-2"/>
    </source>
</evidence>
<reference evidence="11" key="1">
    <citation type="submission" date="2018-07" db="EMBL/GenBank/DDBJ databases">
        <title>Genome sequence of Erythrobacter strain YH-07, an antagonistic bacterium isolated from Yellow Sea.</title>
        <authorList>
            <person name="Tang T."/>
            <person name="Liu Q."/>
            <person name="Sun X."/>
        </authorList>
    </citation>
    <scope>NUCLEOTIDE SEQUENCE [LARGE SCALE GENOMIC DNA]</scope>
    <source>
        <strain evidence="11">YH-07</strain>
    </source>
</reference>
<comment type="similarity">
    <text evidence="1 6">Belongs to the pyridoxamine 5'-phosphate oxidase family.</text>
</comment>
<feature type="binding site" evidence="6">
    <location>
        <position position="50"/>
    </location>
    <ligand>
        <name>substrate</name>
    </ligand>
</feature>
<comment type="subunit">
    <text evidence="6">Homodimer.</text>
</comment>
<evidence type="ECO:0000256" key="6">
    <source>
        <dbReference type="HAMAP-Rule" id="MF_01629"/>
    </source>
</evidence>
<evidence type="ECO:0000256" key="4">
    <source>
        <dbReference type="ARBA" id="ARBA00023002"/>
    </source>
</evidence>
<name>A0A345YEE8_9SPHN</name>
<keyword evidence="5 6" id="KW-0664">Pyridoxine biosynthesis</keyword>
<sequence length="197" mass="21992">MAKDAADPFATFVAWYREAQGHADIPDASAVNLATASPGGAPSNRMVLIKEFGPAGFVFYTNLSSRKAEELKANPLASLCFYWAPLGRQVRIEGPVSHVGDSEADSYFATRPIDSRIGAWASRQSEELVSRTELAGRIARTAARFAAGEVHRPPFWSGFRLTPDRMEFWTNRSGRLHDRVGFERIGADRWRRFLIYP</sequence>
<feature type="binding site" evidence="6 7">
    <location>
        <position position="179"/>
    </location>
    <ligand>
        <name>FMN</name>
        <dbReference type="ChEBI" id="CHEBI:58210"/>
    </ligand>
</feature>
<dbReference type="GO" id="GO:0004733">
    <property type="term" value="F:pyridoxamine phosphate oxidase activity"/>
    <property type="evidence" value="ECO:0007669"/>
    <property type="project" value="UniProtKB-UniRule"/>
</dbReference>
<dbReference type="AlphaFoldDB" id="A0A345YEE8"/>
<dbReference type="HAMAP" id="MF_01629">
    <property type="entry name" value="PdxH"/>
    <property type="match status" value="1"/>
</dbReference>
<comment type="catalytic activity">
    <reaction evidence="6">
        <text>pyridoxamine 5'-phosphate + O2 + H2O = pyridoxal 5'-phosphate + H2O2 + NH4(+)</text>
        <dbReference type="Rhea" id="RHEA:15817"/>
        <dbReference type="ChEBI" id="CHEBI:15377"/>
        <dbReference type="ChEBI" id="CHEBI:15379"/>
        <dbReference type="ChEBI" id="CHEBI:16240"/>
        <dbReference type="ChEBI" id="CHEBI:28938"/>
        <dbReference type="ChEBI" id="CHEBI:58451"/>
        <dbReference type="ChEBI" id="CHEBI:597326"/>
        <dbReference type="EC" id="1.4.3.5"/>
    </reaction>
</comment>
<keyword evidence="3 6" id="KW-0288">FMN</keyword>
<feature type="binding site" evidence="6 7">
    <location>
        <begin position="60"/>
        <end position="61"/>
    </location>
    <ligand>
        <name>FMN</name>
        <dbReference type="ChEBI" id="CHEBI:58210"/>
    </ligand>
</feature>
<dbReference type="Gene3D" id="2.30.110.10">
    <property type="entry name" value="Electron Transport, Fmn-binding Protein, Chain A"/>
    <property type="match status" value="1"/>
</dbReference>
<dbReference type="EMBL" id="CP031357">
    <property type="protein sequence ID" value="AXK42300.1"/>
    <property type="molecule type" value="Genomic_DNA"/>
</dbReference>
<feature type="binding site" evidence="6 7">
    <location>
        <position position="67"/>
    </location>
    <ligand>
        <name>FMN</name>
        <dbReference type="ChEBI" id="CHEBI:58210"/>
    </ligand>
</feature>
<evidence type="ECO:0000313" key="11">
    <source>
        <dbReference type="Proteomes" id="UP000254508"/>
    </source>
</evidence>
<dbReference type="NCBIfam" id="TIGR00558">
    <property type="entry name" value="pdxH"/>
    <property type="match status" value="1"/>
</dbReference>
<dbReference type="PIRSF" id="PIRSF000190">
    <property type="entry name" value="Pyd_amn-ph_oxd"/>
    <property type="match status" value="1"/>
</dbReference>
<dbReference type="NCBIfam" id="NF004231">
    <property type="entry name" value="PRK05679.1"/>
    <property type="match status" value="1"/>
</dbReference>
<dbReference type="InterPro" id="IPR019576">
    <property type="entry name" value="Pyridoxamine_oxidase_dimer_C"/>
</dbReference>
<gene>
    <name evidence="6 10" type="primary">pdxH</name>
    <name evidence="10" type="ORF">DVR09_08070</name>
</gene>
<evidence type="ECO:0000256" key="2">
    <source>
        <dbReference type="ARBA" id="ARBA00022630"/>
    </source>
</evidence>
<feature type="binding site" evidence="6 7">
    <location>
        <position position="66"/>
    </location>
    <ligand>
        <name>FMN</name>
        <dbReference type="ChEBI" id="CHEBI:58210"/>
    </ligand>
</feature>
<dbReference type="UniPathway" id="UPA01068">
    <property type="reaction ID" value="UER00304"/>
</dbReference>
<dbReference type="Pfam" id="PF01243">
    <property type="entry name" value="PNPOx_N"/>
    <property type="match status" value="1"/>
</dbReference>
<dbReference type="GO" id="GO:0010181">
    <property type="term" value="F:FMN binding"/>
    <property type="evidence" value="ECO:0007669"/>
    <property type="project" value="UniProtKB-UniRule"/>
</dbReference>
<keyword evidence="4 6" id="KW-0560">Oxidoreductase</keyword>
<feature type="domain" description="Pyridoxine 5'-phosphate oxidase dimerisation C-terminal" evidence="9">
    <location>
        <begin position="156"/>
        <end position="197"/>
    </location>
</feature>
<proteinExistence type="inferred from homology"/>
<feature type="binding site" evidence="6">
    <location>
        <begin position="175"/>
        <end position="177"/>
    </location>
    <ligand>
        <name>substrate</name>
    </ligand>
</feature>
<comment type="catalytic activity">
    <reaction evidence="6">
        <text>pyridoxine 5'-phosphate + O2 = pyridoxal 5'-phosphate + H2O2</text>
        <dbReference type="Rhea" id="RHEA:15149"/>
        <dbReference type="ChEBI" id="CHEBI:15379"/>
        <dbReference type="ChEBI" id="CHEBI:16240"/>
        <dbReference type="ChEBI" id="CHEBI:58589"/>
        <dbReference type="ChEBI" id="CHEBI:597326"/>
        <dbReference type="EC" id="1.4.3.5"/>
    </reaction>
</comment>
<feature type="domain" description="Pyridoxamine 5'-phosphate oxidase N-terminal" evidence="8">
    <location>
        <begin position="25"/>
        <end position="141"/>
    </location>
</feature>
<dbReference type="InterPro" id="IPR011576">
    <property type="entry name" value="Pyridox_Oxase_N"/>
</dbReference>
<feature type="binding site" evidence="6">
    <location>
        <position position="107"/>
    </location>
    <ligand>
        <name>substrate</name>
    </ligand>
</feature>
<dbReference type="SUPFAM" id="SSF50475">
    <property type="entry name" value="FMN-binding split barrel"/>
    <property type="match status" value="1"/>
</dbReference>
<dbReference type="PANTHER" id="PTHR10851:SF0">
    <property type="entry name" value="PYRIDOXINE-5'-PHOSPHATE OXIDASE"/>
    <property type="match status" value="1"/>
</dbReference>
<feature type="binding site" evidence="6">
    <location>
        <position position="115"/>
    </location>
    <ligand>
        <name>substrate</name>
    </ligand>
</feature>
<dbReference type="InterPro" id="IPR012349">
    <property type="entry name" value="Split_barrel_FMN-bd"/>
</dbReference>
<dbReference type="OrthoDB" id="9780392at2"/>
<evidence type="ECO:0000259" key="9">
    <source>
        <dbReference type="Pfam" id="PF10590"/>
    </source>
</evidence>
<evidence type="ECO:0000256" key="3">
    <source>
        <dbReference type="ARBA" id="ARBA00022643"/>
    </source>
</evidence>
<accession>A0A345YEE8</accession>
<evidence type="ECO:0000259" key="8">
    <source>
        <dbReference type="Pfam" id="PF01243"/>
    </source>
</evidence>
<evidence type="ECO:0000256" key="5">
    <source>
        <dbReference type="ARBA" id="ARBA00023096"/>
    </source>
</evidence>
<dbReference type="InterPro" id="IPR000659">
    <property type="entry name" value="Pyridox_Oxase"/>
</dbReference>
<dbReference type="Pfam" id="PF10590">
    <property type="entry name" value="PNP_phzG_C"/>
    <property type="match status" value="1"/>
</dbReference>
<feature type="binding site" evidence="6 7">
    <location>
        <position position="89"/>
    </location>
    <ligand>
        <name>FMN</name>
        <dbReference type="ChEBI" id="CHEBI:58210"/>
    </ligand>
</feature>
<comment type="pathway">
    <text evidence="6">Cofactor metabolism; pyridoxal 5'-phosphate salvage; pyridoxal 5'-phosphate from pyridoxamine 5'-phosphate: step 1/1.</text>
</comment>
<feature type="binding site" evidence="6 7">
    <location>
        <position position="169"/>
    </location>
    <ligand>
        <name>FMN</name>
        <dbReference type="ChEBI" id="CHEBI:58210"/>
    </ligand>
</feature>
<keyword evidence="11" id="KW-1185">Reference proteome</keyword>
<evidence type="ECO:0000256" key="1">
    <source>
        <dbReference type="ARBA" id="ARBA00007301"/>
    </source>
</evidence>
<evidence type="ECO:0000313" key="10">
    <source>
        <dbReference type="EMBL" id="AXK42300.1"/>
    </source>
</evidence>
<comment type="pathway">
    <text evidence="6">Cofactor metabolism; pyridoxal 5'-phosphate salvage; pyridoxal 5'-phosphate from pyridoxine 5'-phosphate: step 1/1.</text>
</comment>
<dbReference type="GO" id="GO:0008615">
    <property type="term" value="P:pyridoxine biosynthetic process"/>
    <property type="evidence" value="ECO:0007669"/>
    <property type="project" value="UniProtKB-UniRule"/>
</dbReference>
<dbReference type="Proteomes" id="UP000254508">
    <property type="component" value="Chromosome"/>
</dbReference>
<comment type="cofactor">
    <cofactor evidence="6 7">
        <name>FMN</name>
        <dbReference type="ChEBI" id="CHEBI:58210"/>
    </cofactor>
    <text evidence="6 7">Binds 1 FMN per subunit.</text>
</comment>
<dbReference type="KEGG" id="err:DVR09_08070"/>
<dbReference type="PANTHER" id="PTHR10851">
    <property type="entry name" value="PYRIDOXINE-5-PHOSPHATE OXIDASE"/>
    <property type="match status" value="1"/>
</dbReference>
<dbReference type="EC" id="1.4.3.5" evidence="6"/>
<feature type="binding site" evidence="6 7">
    <location>
        <begin position="45"/>
        <end position="50"/>
    </location>
    <ligand>
        <name>FMN</name>
        <dbReference type="ChEBI" id="CHEBI:58210"/>
    </ligand>
</feature>
<protein>
    <recommendedName>
        <fullName evidence="6">Pyridoxine/pyridoxamine 5'-phosphate oxidase</fullName>
        <ecNumber evidence="6">1.4.3.5</ecNumber>
    </recommendedName>
    <alternativeName>
        <fullName evidence="6">PNP/PMP oxidase</fullName>
        <shortName evidence="6">PNPOx</shortName>
    </alternativeName>
    <alternativeName>
        <fullName evidence="6">Pyridoxal 5'-phosphate synthase</fullName>
    </alternativeName>
</protein>
<feature type="binding site" evidence="6">
    <location>
        <position position="111"/>
    </location>
    <ligand>
        <name>substrate</name>
    </ligand>
</feature>
<comment type="function">
    <text evidence="6">Catalyzes the oxidation of either pyridoxine 5'-phosphate (PNP) or pyridoxamine 5'-phosphate (PMP) into pyridoxal 5'-phosphate (PLP).</text>
</comment>